<dbReference type="STRING" id="1802538.A2382_04200"/>
<dbReference type="GO" id="GO:0019316">
    <property type="term" value="P:D-allose catabolic process"/>
    <property type="evidence" value="ECO:0007669"/>
    <property type="project" value="TreeGrafter"/>
</dbReference>
<dbReference type="EMBL" id="MGHY01000007">
    <property type="protein sequence ID" value="OGM79828.1"/>
    <property type="molecule type" value="Genomic_DNA"/>
</dbReference>
<dbReference type="GO" id="GO:0009052">
    <property type="term" value="P:pentose-phosphate shunt, non-oxidative branch"/>
    <property type="evidence" value="ECO:0007669"/>
    <property type="project" value="TreeGrafter"/>
</dbReference>
<dbReference type="NCBIfam" id="TIGR00689">
    <property type="entry name" value="rpiB_lacA_lacB"/>
    <property type="match status" value="1"/>
</dbReference>
<dbReference type="InterPro" id="IPR003500">
    <property type="entry name" value="RpiB_LacA_LacB"/>
</dbReference>
<dbReference type="AlphaFoldDB" id="A0A1F8CVR9"/>
<dbReference type="GO" id="GO:0004751">
    <property type="term" value="F:ribose-5-phosphate isomerase activity"/>
    <property type="evidence" value="ECO:0007669"/>
    <property type="project" value="TreeGrafter"/>
</dbReference>
<evidence type="ECO:0008006" key="4">
    <source>
        <dbReference type="Google" id="ProtNLM"/>
    </source>
</evidence>
<evidence type="ECO:0000256" key="1">
    <source>
        <dbReference type="ARBA" id="ARBA00008754"/>
    </source>
</evidence>
<name>A0A1F8CVR9_9BACT</name>
<dbReference type="PANTHER" id="PTHR30345:SF0">
    <property type="entry name" value="DNA DAMAGE-REPAIR_TOLERATION PROTEIN DRT102"/>
    <property type="match status" value="1"/>
</dbReference>
<evidence type="ECO:0000313" key="3">
    <source>
        <dbReference type="Proteomes" id="UP000178999"/>
    </source>
</evidence>
<evidence type="ECO:0000313" key="2">
    <source>
        <dbReference type="EMBL" id="OGM79828.1"/>
    </source>
</evidence>
<dbReference type="Proteomes" id="UP000178999">
    <property type="component" value="Unassembled WGS sequence"/>
</dbReference>
<protein>
    <recommendedName>
        <fullName evidence="4">Ribose-5-phosphate isomerase</fullName>
    </recommendedName>
</protein>
<dbReference type="Gene3D" id="3.40.1400.10">
    <property type="entry name" value="Sugar-phosphate isomerase, RpiB/LacA/LacB"/>
    <property type="match status" value="1"/>
</dbReference>
<dbReference type="SUPFAM" id="SSF89623">
    <property type="entry name" value="Ribose/Galactose isomerase RpiB/AlsB"/>
    <property type="match status" value="1"/>
</dbReference>
<organism evidence="2 3">
    <name type="scientific">Candidatus Woesebacteria bacterium RIFOXYB1_FULL_38_16</name>
    <dbReference type="NCBI Taxonomy" id="1802538"/>
    <lineage>
        <taxon>Bacteria</taxon>
        <taxon>Candidatus Woeseibacteriota</taxon>
    </lineage>
</organism>
<dbReference type="NCBIfam" id="NF004051">
    <property type="entry name" value="PRK05571.1"/>
    <property type="match status" value="1"/>
</dbReference>
<comment type="caution">
    <text evidence="2">The sequence shown here is derived from an EMBL/GenBank/DDBJ whole genome shotgun (WGS) entry which is preliminary data.</text>
</comment>
<proteinExistence type="inferred from homology"/>
<dbReference type="InterPro" id="IPR036569">
    <property type="entry name" value="RpiB_LacA_LacB_sf"/>
</dbReference>
<comment type="similarity">
    <text evidence="1">Belongs to the LacAB/RpiB family.</text>
</comment>
<dbReference type="PANTHER" id="PTHR30345">
    <property type="entry name" value="RIBOSE-5-PHOSPHATE ISOMERASE B"/>
    <property type="match status" value="1"/>
</dbReference>
<dbReference type="PIRSF" id="PIRSF005384">
    <property type="entry name" value="RpiB_LacA_B"/>
    <property type="match status" value="1"/>
</dbReference>
<sequence length="150" mass="16642">MKIYLASDHGGYYLKEEIKNHLKNQGHDVSDFGNTIFDPNDDYTSFVLPLAQKVAKDKRTLGVIFGRSGNGEVIAANKVKDIRAALCLSEKMARRAREHNNANILSLGAEYISPTSAKKIVTAFLKTSFSSAIRHKRRVKAISAYESSHS</sequence>
<reference evidence="2 3" key="1">
    <citation type="journal article" date="2016" name="Nat. Commun.">
        <title>Thousands of microbial genomes shed light on interconnected biogeochemical processes in an aquifer system.</title>
        <authorList>
            <person name="Anantharaman K."/>
            <person name="Brown C.T."/>
            <person name="Hug L.A."/>
            <person name="Sharon I."/>
            <person name="Castelle C.J."/>
            <person name="Probst A.J."/>
            <person name="Thomas B.C."/>
            <person name="Singh A."/>
            <person name="Wilkins M.J."/>
            <person name="Karaoz U."/>
            <person name="Brodie E.L."/>
            <person name="Williams K.H."/>
            <person name="Hubbard S.S."/>
            <person name="Banfield J.F."/>
        </authorList>
    </citation>
    <scope>NUCLEOTIDE SEQUENCE [LARGE SCALE GENOMIC DNA]</scope>
</reference>
<dbReference type="Pfam" id="PF02502">
    <property type="entry name" value="LacAB_rpiB"/>
    <property type="match status" value="1"/>
</dbReference>
<accession>A0A1F8CVR9</accession>
<gene>
    <name evidence="2" type="ORF">A2382_04200</name>
</gene>